<dbReference type="Pfam" id="PF04307">
    <property type="entry name" value="YdjM"/>
    <property type="match status" value="1"/>
</dbReference>
<comment type="caution">
    <text evidence="2">The sequence shown here is derived from an EMBL/GenBank/DDBJ whole genome shotgun (WGS) entry which is preliminary data.</text>
</comment>
<feature type="transmembrane region" description="Helical" evidence="1">
    <location>
        <begin position="29"/>
        <end position="50"/>
    </location>
</feature>
<accession>A0A0F9LKN9</accession>
<gene>
    <name evidence="2" type="ORF">LCGC14_1203180</name>
</gene>
<keyword evidence="1" id="KW-1133">Transmembrane helix</keyword>
<organism evidence="2">
    <name type="scientific">marine sediment metagenome</name>
    <dbReference type="NCBI Taxonomy" id="412755"/>
    <lineage>
        <taxon>unclassified sequences</taxon>
        <taxon>metagenomes</taxon>
        <taxon>ecological metagenomes</taxon>
    </lineage>
</organism>
<name>A0A0F9LKN9_9ZZZZ</name>
<keyword evidence="1" id="KW-0812">Transmembrane</keyword>
<evidence type="ECO:0000256" key="1">
    <source>
        <dbReference type="SAM" id="Phobius"/>
    </source>
</evidence>
<feature type="transmembrane region" description="Helical" evidence="1">
    <location>
        <begin position="62"/>
        <end position="83"/>
    </location>
</feature>
<protein>
    <submittedName>
        <fullName evidence="2">Uncharacterized protein</fullName>
    </submittedName>
</protein>
<feature type="transmembrane region" description="Helical" evidence="1">
    <location>
        <begin position="90"/>
        <end position="107"/>
    </location>
</feature>
<feature type="transmembrane region" description="Helical" evidence="1">
    <location>
        <begin position="6"/>
        <end position="22"/>
    </location>
</feature>
<dbReference type="EMBL" id="LAZR01006203">
    <property type="protein sequence ID" value="KKM93948.1"/>
    <property type="molecule type" value="Genomic_DNA"/>
</dbReference>
<evidence type="ECO:0000313" key="2">
    <source>
        <dbReference type="EMBL" id="KKM93948.1"/>
    </source>
</evidence>
<proteinExistence type="predicted"/>
<reference evidence="2" key="1">
    <citation type="journal article" date="2015" name="Nature">
        <title>Complex archaea that bridge the gap between prokaryotes and eukaryotes.</title>
        <authorList>
            <person name="Spang A."/>
            <person name="Saw J.H."/>
            <person name="Jorgensen S.L."/>
            <person name="Zaremba-Niedzwiedzka K."/>
            <person name="Martijn J."/>
            <person name="Lind A.E."/>
            <person name="van Eijk R."/>
            <person name="Schleper C."/>
            <person name="Guy L."/>
            <person name="Ettema T.J."/>
        </authorList>
    </citation>
    <scope>NUCLEOTIDE SEQUENCE</scope>
</reference>
<keyword evidence="1" id="KW-0472">Membrane</keyword>
<dbReference type="InterPro" id="IPR007404">
    <property type="entry name" value="YdjM-like"/>
</dbReference>
<feature type="transmembrane region" description="Helical" evidence="1">
    <location>
        <begin position="141"/>
        <end position="162"/>
    </location>
</feature>
<sequence>MPTIGHLIIGFFLPFLVSFILNKKYLIEINLCFLAGSILPDTWTIIRIFIYPDITKYISWNITHGFMVWIIWGLIFAVIFYFLFKKFSRLQFIQIFLILLSAGWLHLGFDMSTQPVDIVGGFRLDFLDFFTSVRIMKEQDLIIVFYFVFIIIPIILLVVAINKGGLKINEDRIK</sequence>
<dbReference type="AlphaFoldDB" id="A0A0F9LKN9"/>